<protein>
    <submittedName>
        <fullName evidence="1">Uncharacterized protein</fullName>
    </submittedName>
</protein>
<dbReference type="OrthoDB" id="1913335at2759"/>
<reference evidence="2" key="1">
    <citation type="journal article" date="2017" name="Front. Plant Sci.">
        <title>Climate Clever Clovers: New Paradigm to Reduce the Environmental Footprint of Ruminants by Breeding Low Methanogenic Forages Utilizing Haplotype Variation.</title>
        <authorList>
            <person name="Kaur P."/>
            <person name="Appels R."/>
            <person name="Bayer P.E."/>
            <person name="Keeble-Gagnere G."/>
            <person name="Wang J."/>
            <person name="Hirakawa H."/>
            <person name="Shirasawa K."/>
            <person name="Vercoe P."/>
            <person name="Stefanova K."/>
            <person name="Durmic Z."/>
            <person name="Nichols P."/>
            <person name="Revell C."/>
            <person name="Isobe S.N."/>
            <person name="Edwards D."/>
            <person name="Erskine W."/>
        </authorList>
    </citation>
    <scope>NUCLEOTIDE SEQUENCE [LARGE SCALE GENOMIC DNA]</scope>
    <source>
        <strain evidence="2">cv. Daliak</strain>
    </source>
</reference>
<evidence type="ECO:0000313" key="1">
    <source>
        <dbReference type="EMBL" id="GAU40438.1"/>
    </source>
</evidence>
<name>A0A2Z6N6C9_TRISU</name>
<organism evidence="1 2">
    <name type="scientific">Trifolium subterraneum</name>
    <name type="common">Subterranean clover</name>
    <dbReference type="NCBI Taxonomy" id="3900"/>
    <lineage>
        <taxon>Eukaryota</taxon>
        <taxon>Viridiplantae</taxon>
        <taxon>Streptophyta</taxon>
        <taxon>Embryophyta</taxon>
        <taxon>Tracheophyta</taxon>
        <taxon>Spermatophyta</taxon>
        <taxon>Magnoliopsida</taxon>
        <taxon>eudicotyledons</taxon>
        <taxon>Gunneridae</taxon>
        <taxon>Pentapetalae</taxon>
        <taxon>rosids</taxon>
        <taxon>fabids</taxon>
        <taxon>Fabales</taxon>
        <taxon>Fabaceae</taxon>
        <taxon>Papilionoideae</taxon>
        <taxon>50 kb inversion clade</taxon>
        <taxon>NPAAA clade</taxon>
        <taxon>Hologalegina</taxon>
        <taxon>IRL clade</taxon>
        <taxon>Trifolieae</taxon>
        <taxon>Trifolium</taxon>
    </lineage>
</organism>
<evidence type="ECO:0000313" key="2">
    <source>
        <dbReference type="Proteomes" id="UP000242715"/>
    </source>
</evidence>
<dbReference type="Proteomes" id="UP000242715">
    <property type="component" value="Unassembled WGS sequence"/>
</dbReference>
<proteinExistence type="predicted"/>
<dbReference type="PANTHER" id="PTHR33144:SF50">
    <property type="entry name" value="OS03G0714750 PROTEIN"/>
    <property type="match status" value="1"/>
</dbReference>
<dbReference type="AlphaFoldDB" id="A0A2Z6N6C9"/>
<keyword evidence="2" id="KW-1185">Reference proteome</keyword>
<dbReference type="EMBL" id="DF973805">
    <property type="protein sequence ID" value="GAU40438.1"/>
    <property type="molecule type" value="Genomic_DNA"/>
</dbReference>
<gene>
    <name evidence="1" type="ORF">TSUD_397570</name>
</gene>
<sequence length="202" mass="23880">MLLMSFVLLVDVEPKRTRGPTRLLDVWQMEDDFIIVNLDNLGRPIGEEATTFTRFIGSVVRRHQYAPINIKNWKKMPERNMNEMLEVIKSKFEFVPPINDLTRQMIKSELNDKWRQWKGDLKAMAYDPSKTEEEIASAVPDARVDKDQYRELVHYWFSEEGQMKKCKGVMPEHQEIYIQTRTRKDGSIVNEKAERLIVSFDQ</sequence>
<accession>A0A2Z6N6C9</accession>
<dbReference type="PANTHER" id="PTHR33144">
    <property type="entry name" value="OS10G0409366 PROTEIN-RELATED"/>
    <property type="match status" value="1"/>
</dbReference>